<evidence type="ECO:0000313" key="4">
    <source>
        <dbReference type="Proteomes" id="UP001652623"/>
    </source>
</evidence>
<protein>
    <submittedName>
        <fullName evidence="5 6">TORTIFOLIA1-like protein 3 isoform X1</fullName>
    </submittedName>
</protein>
<dbReference type="Proteomes" id="UP001652623">
    <property type="component" value="Chromosome 2"/>
</dbReference>
<dbReference type="GeneID" id="107419370"/>
<dbReference type="InterPro" id="IPR033337">
    <property type="entry name" value="TORTIFOLIA1/SINE1-2"/>
</dbReference>
<dbReference type="InterPro" id="IPR016024">
    <property type="entry name" value="ARM-type_fold"/>
</dbReference>
<proteinExistence type="predicted"/>
<name>A0A6P3ZUW1_ZIZJJ</name>
<dbReference type="Pfam" id="PF24714">
    <property type="entry name" value="TOR1L1_N"/>
    <property type="match status" value="1"/>
</dbReference>
<dbReference type="RefSeq" id="XP_015883620.1">
    <property type="nucleotide sequence ID" value="XM_016028134.2"/>
</dbReference>
<evidence type="ECO:0000313" key="7">
    <source>
        <dbReference type="RefSeq" id="XP_015883620.1"/>
    </source>
</evidence>
<dbReference type="InterPro" id="IPR011989">
    <property type="entry name" value="ARM-like"/>
</dbReference>
<evidence type="ECO:0000313" key="6">
    <source>
        <dbReference type="RefSeq" id="XP_015883619.1"/>
    </source>
</evidence>
<dbReference type="PROSITE" id="PS50077">
    <property type="entry name" value="HEAT_REPEAT"/>
    <property type="match status" value="1"/>
</dbReference>
<feature type="compositionally biased region" description="Polar residues" evidence="2">
    <location>
        <begin position="336"/>
        <end position="347"/>
    </location>
</feature>
<dbReference type="GO" id="GO:0008017">
    <property type="term" value="F:microtubule binding"/>
    <property type="evidence" value="ECO:0007669"/>
    <property type="project" value="InterPro"/>
</dbReference>
<dbReference type="PANTHER" id="PTHR31355">
    <property type="entry name" value="MICROTUBULE-ASSOCIATED PROTEIN TORTIFOLIA1"/>
    <property type="match status" value="1"/>
</dbReference>
<dbReference type="KEGG" id="zju:107419370"/>
<feature type="region of interest" description="Disordered" evidence="2">
    <location>
        <begin position="395"/>
        <end position="420"/>
    </location>
</feature>
<feature type="region of interest" description="Disordered" evidence="2">
    <location>
        <begin position="286"/>
        <end position="372"/>
    </location>
</feature>
<dbReference type="PANTHER" id="PTHR31355:SF8">
    <property type="entry name" value="TORTIFOLIA1-LIKE PROTEIN 3"/>
    <property type="match status" value="1"/>
</dbReference>
<dbReference type="InterPro" id="IPR057600">
    <property type="entry name" value="TORTIFOLIA1/SINE1-2_N"/>
</dbReference>
<gene>
    <name evidence="5 6 7" type="primary">LOC107419370</name>
</gene>
<feature type="repeat" description="HEAT" evidence="1">
    <location>
        <begin position="214"/>
        <end position="250"/>
    </location>
</feature>
<sequence length="628" mass="69430">MPLASSSSVQQNLKHRVFTCLTKLSDRDTHSLAVNELESIARSLEPNSFPVFLSCIHSTDASDKSPVRKQCVSLLATLSETHGNTLSPYLVKMLTNVTRRLRDPDSAVRSACVSSVAALSTHITKPPFSSFLKPLTDALFTEQDLNSQIGAALCLASAIENSPDPEPAKLAKLMPRFEKLLKCDSFKAKPAVLTMIGSVIMSGGVSGHGAMRNLVPCLMEFLSSEDWGARKAAAEALTKLAVVERDMLTEFKAGCLKTFENRRFDKVKVVREVMNQMLETWKQIPDLSEEVSPPPHSIASSKGENASDGRYPPASRNYAAGVTETPQLRKKPILSDRSTPPDNSYATTARKRSPLKSNENKSSPAMFQKLDRKKPSNWKVEIAVPNAPTVTEVYEDHHKETDENVPERRTSEKTRISKPETRRTLFHKSSDDKGHKIGGFRSGSRVAPVLEENRESTVVVSNVTEDIHKNHRECEDLSLIRNQLVQIEKQQTSLLDLLQRFIGSSQNGMRALETRVHGLELALDEISYDLALSTGRMAKTESASTTCCMLPGADFLSSKFWRKTEGRYSASRYSTSSSTPSVAAMRYRADNSGNAETLKLENRRFRLQGGGGFIVNPLAEMHSDSRGN</sequence>
<organism evidence="5">
    <name type="scientific">Ziziphus jujuba</name>
    <name type="common">Chinese jujube</name>
    <name type="synonym">Ziziphus sativa</name>
    <dbReference type="NCBI Taxonomy" id="326968"/>
    <lineage>
        <taxon>Eukaryota</taxon>
        <taxon>Viridiplantae</taxon>
        <taxon>Streptophyta</taxon>
        <taxon>Embryophyta</taxon>
        <taxon>Tracheophyta</taxon>
        <taxon>Spermatophyta</taxon>
        <taxon>Magnoliopsida</taxon>
        <taxon>eudicotyledons</taxon>
        <taxon>Gunneridae</taxon>
        <taxon>Pentapetalae</taxon>
        <taxon>rosids</taxon>
        <taxon>fabids</taxon>
        <taxon>Rosales</taxon>
        <taxon>Rhamnaceae</taxon>
        <taxon>Paliureae</taxon>
        <taxon>Ziziphus</taxon>
    </lineage>
</organism>
<evidence type="ECO:0000256" key="1">
    <source>
        <dbReference type="PROSITE-ProRule" id="PRU00103"/>
    </source>
</evidence>
<dbReference type="InterPro" id="IPR021133">
    <property type="entry name" value="HEAT_type_2"/>
</dbReference>
<dbReference type="RefSeq" id="XP_015883620.2">
    <property type="nucleotide sequence ID" value="XM_016028134.4"/>
</dbReference>
<accession>A0A6P3ZUW1</accession>
<dbReference type="RefSeq" id="XP_015883618.1">
    <property type="nucleotide sequence ID" value="XM_016028132.2"/>
</dbReference>
<feature type="compositionally biased region" description="Polar residues" evidence="2">
    <location>
        <begin position="355"/>
        <end position="365"/>
    </location>
</feature>
<reference evidence="5 6" key="1">
    <citation type="submission" date="2022-04" db="UniProtKB">
        <authorList>
            <consortium name="RefSeq"/>
        </authorList>
    </citation>
    <scope>IDENTIFICATION</scope>
    <source>
        <tissue evidence="5 6">In vitro plantlets</tissue>
    </source>
</reference>
<dbReference type="RefSeq" id="XP_015883618.2">
    <property type="nucleotide sequence ID" value="XM_016028132.4"/>
</dbReference>
<dbReference type="RefSeq" id="XP_015883619.2">
    <property type="nucleotide sequence ID" value="XM_016028133.4"/>
</dbReference>
<dbReference type="SUPFAM" id="SSF48371">
    <property type="entry name" value="ARM repeat"/>
    <property type="match status" value="1"/>
</dbReference>
<evidence type="ECO:0000256" key="2">
    <source>
        <dbReference type="SAM" id="MobiDB-lite"/>
    </source>
</evidence>
<dbReference type="Gene3D" id="1.25.10.10">
    <property type="entry name" value="Leucine-rich Repeat Variant"/>
    <property type="match status" value="1"/>
</dbReference>
<dbReference type="RefSeq" id="XP_015883619.1">
    <property type="nucleotide sequence ID" value="XM_016028133.2"/>
</dbReference>
<dbReference type="AlphaFoldDB" id="A0A6P3ZUW1"/>
<feature type="domain" description="TORTIFOLIA1/SINE1-2 N-terminal" evidence="3">
    <location>
        <begin position="12"/>
        <end position="283"/>
    </location>
</feature>
<evidence type="ECO:0000259" key="3">
    <source>
        <dbReference type="Pfam" id="PF24714"/>
    </source>
</evidence>
<keyword evidence="4" id="KW-1185">Reference proteome</keyword>
<evidence type="ECO:0000313" key="5">
    <source>
        <dbReference type="RefSeq" id="XP_015883618.1"/>
    </source>
</evidence>
<dbReference type="FunFam" id="1.25.10.10:FF:000464">
    <property type="entry name" value="TORTIFOLIA1-like protein 3 isoform A"/>
    <property type="match status" value="1"/>
</dbReference>
<dbReference type="GO" id="GO:0005874">
    <property type="term" value="C:microtubule"/>
    <property type="evidence" value="ECO:0007669"/>
    <property type="project" value="InterPro"/>
</dbReference>